<protein>
    <submittedName>
        <fullName evidence="1">Uncharacterized protein</fullName>
    </submittedName>
</protein>
<sequence>MSGIRITQAIDYNQALIDVIAFNPRINPYPLTCPDQNCSAHLVYVKSYIRRSYGKTQHIPAFFRLGKGYLHNEFCQYGTSGLDTIHAGDSSHDIRRALARGNNIFRLHILDADDITQIRRKAAAMQAHPLSDTTDRVYVRKGRKDPYVKNMLSLREIYDYGKANPHLKNTIKIVTGTTTVAWSDFFYETSQLDQLSTYLQTVKTAQVAVIMKVHVVRTPIAQFGNKQFIEGSPKKIMGKPDLYPTIQLGNVTPKLFPLSRNVMILGKFSVPVPNKMIMNPIIEREVRTIVFSEEQVLIV</sequence>
<evidence type="ECO:0000313" key="2">
    <source>
        <dbReference type="Proteomes" id="UP001235341"/>
    </source>
</evidence>
<keyword evidence="2" id="KW-1185">Reference proteome</keyword>
<dbReference type="RefSeq" id="WP_309205645.1">
    <property type="nucleotide sequence ID" value="NZ_CP133586.1"/>
</dbReference>
<evidence type="ECO:0000313" key="1">
    <source>
        <dbReference type="EMBL" id="WMT14894.1"/>
    </source>
</evidence>
<dbReference type="EMBL" id="CP133586">
    <property type="protein sequence ID" value="WMT14894.1"/>
    <property type="molecule type" value="Genomic_DNA"/>
</dbReference>
<proteinExistence type="predicted"/>
<organism evidence="1 2">
    <name type="scientific">Serratia fonticola</name>
    <dbReference type="NCBI Taxonomy" id="47917"/>
    <lineage>
        <taxon>Bacteria</taxon>
        <taxon>Pseudomonadati</taxon>
        <taxon>Pseudomonadota</taxon>
        <taxon>Gammaproteobacteria</taxon>
        <taxon>Enterobacterales</taxon>
        <taxon>Yersiniaceae</taxon>
        <taxon>Serratia</taxon>
    </lineage>
</organism>
<accession>A0ABY9PQT5</accession>
<dbReference type="Proteomes" id="UP001235341">
    <property type="component" value="Chromosome"/>
</dbReference>
<name>A0ABY9PQT5_SERFO</name>
<gene>
    <name evidence="1" type="ORF">RFB13_00610</name>
</gene>
<reference evidence="1 2" key="1">
    <citation type="submission" date="2023-08" db="EMBL/GenBank/DDBJ databases">
        <title>Complete Genome and Methylome dissection of Serratia fonticola NEB369.</title>
        <authorList>
            <person name="Fomenkov A."/>
            <person name="Roberts R.D."/>
        </authorList>
    </citation>
    <scope>NUCLEOTIDE SEQUENCE [LARGE SCALE GENOMIC DNA]</scope>
    <source>
        <strain evidence="1 2">NEB369</strain>
    </source>
</reference>